<proteinExistence type="predicted"/>
<evidence type="ECO:0000313" key="3">
    <source>
        <dbReference type="Proteomes" id="UP000184335"/>
    </source>
</evidence>
<reference evidence="2 3" key="1">
    <citation type="submission" date="2016-11" db="EMBL/GenBank/DDBJ databases">
        <authorList>
            <person name="Jaros S."/>
            <person name="Januszkiewicz K."/>
            <person name="Wedrychowicz H."/>
        </authorList>
    </citation>
    <scope>NUCLEOTIDE SEQUENCE [LARGE SCALE GENOMIC DNA]</scope>
    <source>
        <strain evidence="2 3">DSM 25479</strain>
    </source>
</reference>
<dbReference type="AlphaFoldDB" id="A0A1M6HKD1"/>
<protein>
    <recommendedName>
        <fullName evidence="4">DoxX-like family protein</fullName>
    </recommendedName>
</protein>
<keyword evidence="1" id="KW-1133">Transmembrane helix</keyword>
<dbReference type="Proteomes" id="UP000184335">
    <property type="component" value="Unassembled WGS sequence"/>
</dbReference>
<keyword evidence="3" id="KW-1185">Reference proteome</keyword>
<feature type="transmembrane region" description="Helical" evidence="1">
    <location>
        <begin position="77"/>
        <end position="97"/>
    </location>
</feature>
<accession>A0A1M6HKD1</accession>
<keyword evidence="1" id="KW-0472">Membrane</keyword>
<organism evidence="2 3">
    <name type="scientific">Cruoricaptor ignavus</name>
    <dbReference type="NCBI Taxonomy" id="1118202"/>
    <lineage>
        <taxon>Bacteria</taxon>
        <taxon>Pseudomonadati</taxon>
        <taxon>Bacteroidota</taxon>
        <taxon>Flavobacteriia</taxon>
        <taxon>Flavobacteriales</taxon>
        <taxon>Weeksellaceae</taxon>
        <taxon>Cruoricaptor</taxon>
    </lineage>
</organism>
<evidence type="ECO:0000256" key="1">
    <source>
        <dbReference type="SAM" id="Phobius"/>
    </source>
</evidence>
<feature type="transmembrane region" description="Helical" evidence="1">
    <location>
        <begin position="12"/>
        <end position="30"/>
    </location>
</feature>
<dbReference type="RefSeq" id="WP_073180933.1">
    <property type="nucleotide sequence ID" value="NZ_FQYI01000013.1"/>
</dbReference>
<evidence type="ECO:0008006" key="4">
    <source>
        <dbReference type="Google" id="ProtNLM"/>
    </source>
</evidence>
<dbReference type="OrthoDB" id="1441947at2"/>
<sequence length="141" mass="16531">MEKISRTYRIIILWMLLIIGYILHAIYHLSETFFGIDIKLPEANGTVPPIVHLFRIVLEVGTMIIVLFWLKTQHQFLVWFSFVWSVLLFILNAVHWVEALSTELNNYSQVALLLVILIVNGFLSWELWQKIRLKNSLHDAA</sequence>
<keyword evidence="1" id="KW-0812">Transmembrane</keyword>
<dbReference type="EMBL" id="FQYI01000013">
    <property type="protein sequence ID" value="SHJ22666.1"/>
    <property type="molecule type" value="Genomic_DNA"/>
</dbReference>
<feature type="transmembrane region" description="Helical" evidence="1">
    <location>
        <begin position="50"/>
        <end position="70"/>
    </location>
</feature>
<dbReference type="STRING" id="1118202.SAMN05443429_1139"/>
<feature type="transmembrane region" description="Helical" evidence="1">
    <location>
        <begin position="109"/>
        <end position="128"/>
    </location>
</feature>
<gene>
    <name evidence="2" type="ORF">SAMN05443429_1139</name>
</gene>
<evidence type="ECO:0000313" key="2">
    <source>
        <dbReference type="EMBL" id="SHJ22666.1"/>
    </source>
</evidence>
<name>A0A1M6HKD1_9FLAO</name>